<evidence type="ECO:0000256" key="4">
    <source>
        <dbReference type="ARBA" id="ARBA00022989"/>
    </source>
</evidence>
<sequence length="283" mass="29891">MDDAATAVSHNGNWGHASEETGPYAGTNSYSDATGDTATLSFVGTGVTLHAVTAPSHGMAGVSVDGGADALVDLYSAQRTGDVSVWTSPRLASGKHLRPGSHRSRRESPIILIGVLFGLAMDYEVFLISGMREEGVHTGRARRSVVEGARHSVRGVTAAALIMFTVFAGFFPLDDALIKPIAFAPAVGVAIDAFAVRMTLVPAVLALTGRHAWWLPAWLGRVLPDLDVEGTRLRKAPEVAPKNLSESADRRPSGGAFRIRPRLEDTVSGRGANKWRAATRSGA</sequence>
<evidence type="ECO:0000256" key="1">
    <source>
        <dbReference type="ARBA" id="ARBA00004651"/>
    </source>
</evidence>
<dbReference type="PANTHER" id="PTHR33406">
    <property type="entry name" value="MEMBRANE PROTEIN MJ1562-RELATED"/>
    <property type="match status" value="1"/>
</dbReference>
<dbReference type="Gene3D" id="2.60.120.260">
    <property type="entry name" value="Galactose-binding domain-like"/>
    <property type="match status" value="1"/>
</dbReference>
<keyword evidence="5 7" id="KW-0472">Membrane</keyword>
<dbReference type="InterPro" id="IPR050545">
    <property type="entry name" value="Mycobact_MmpL"/>
</dbReference>
<proteinExistence type="predicted"/>
<dbReference type="Pfam" id="PF03176">
    <property type="entry name" value="MMPL"/>
    <property type="match status" value="1"/>
</dbReference>
<evidence type="ECO:0000256" key="6">
    <source>
        <dbReference type="SAM" id="MobiDB-lite"/>
    </source>
</evidence>
<name>A0A7W9HCM7_9ACTN</name>
<feature type="transmembrane region" description="Helical" evidence="7">
    <location>
        <begin position="183"/>
        <end position="207"/>
    </location>
</feature>
<keyword evidence="3 7" id="KW-0812">Transmembrane</keyword>
<keyword evidence="2" id="KW-1003">Cell membrane</keyword>
<evidence type="ECO:0000256" key="2">
    <source>
        <dbReference type="ARBA" id="ARBA00022475"/>
    </source>
</evidence>
<dbReference type="Proteomes" id="UP000590647">
    <property type="component" value="Unassembled WGS sequence"/>
</dbReference>
<dbReference type="AlphaFoldDB" id="A0A7W9HCM7"/>
<feature type="transmembrane region" description="Helical" evidence="7">
    <location>
        <begin position="152"/>
        <end position="171"/>
    </location>
</feature>
<comment type="caution">
    <text evidence="9">The sequence shown here is derived from an EMBL/GenBank/DDBJ whole genome shotgun (WGS) entry which is preliminary data.</text>
</comment>
<reference evidence="9 10" key="1">
    <citation type="submission" date="2020-08" db="EMBL/GenBank/DDBJ databases">
        <title>Sequencing the genomes of 1000 actinobacteria strains.</title>
        <authorList>
            <person name="Klenk H.-P."/>
        </authorList>
    </citation>
    <scope>NUCLEOTIDE SEQUENCE [LARGE SCALE GENOMIC DNA]</scope>
    <source>
        <strain evidence="9 10">DSM 40084</strain>
    </source>
</reference>
<feature type="region of interest" description="Disordered" evidence="6">
    <location>
        <begin position="239"/>
        <end position="283"/>
    </location>
</feature>
<feature type="domain" description="Membrane transport protein MMPL" evidence="8">
    <location>
        <begin position="109"/>
        <end position="214"/>
    </location>
</feature>
<dbReference type="SUPFAM" id="SSF82866">
    <property type="entry name" value="Multidrug efflux transporter AcrB transmembrane domain"/>
    <property type="match status" value="1"/>
</dbReference>
<dbReference type="PANTHER" id="PTHR33406:SF13">
    <property type="entry name" value="MEMBRANE PROTEIN YDFJ"/>
    <property type="match status" value="1"/>
</dbReference>
<feature type="transmembrane region" description="Helical" evidence="7">
    <location>
        <begin position="110"/>
        <end position="131"/>
    </location>
</feature>
<evidence type="ECO:0000313" key="9">
    <source>
        <dbReference type="EMBL" id="MBB5799509.1"/>
    </source>
</evidence>
<dbReference type="GO" id="GO:0005886">
    <property type="term" value="C:plasma membrane"/>
    <property type="evidence" value="ECO:0007669"/>
    <property type="project" value="UniProtKB-SubCell"/>
</dbReference>
<dbReference type="Gene3D" id="1.20.1640.10">
    <property type="entry name" value="Multidrug efflux transporter AcrB transmembrane domain"/>
    <property type="match status" value="1"/>
</dbReference>
<evidence type="ECO:0000313" key="10">
    <source>
        <dbReference type="Proteomes" id="UP000590647"/>
    </source>
</evidence>
<organism evidence="9 10">
    <name type="scientific">Streptomyces caelestis</name>
    <dbReference type="NCBI Taxonomy" id="36816"/>
    <lineage>
        <taxon>Bacteria</taxon>
        <taxon>Bacillati</taxon>
        <taxon>Actinomycetota</taxon>
        <taxon>Actinomycetes</taxon>
        <taxon>Kitasatosporales</taxon>
        <taxon>Streptomycetaceae</taxon>
        <taxon>Streptomyces</taxon>
    </lineage>
</organism>
<comment type="subcellular location">
    <subcellularLocation>
        <location evidence="1">Cell membrane</location>
        <topology evidence="1">Multi-pass membrane protein</topology>
    </subcellularLocation>
</comment>
<evidence type="ECO:0000259" key="8">
    <source>
        <dbReference type="Pfam" id="PF03176"/>
    </source>
</evidence>
<dbReference type="EMBL" id="JACHNE010000001">
    <property type="protein sequence ID" value="MBB5799509.1"/>
    <property type="molecule type" value="Genomic_DNA"/>
</dbReference>
<gene>
    <name evidence="9" type="ORF">HDA41_007473</name>
</gene>
<accession>A0A7W9HCM7</accession>
<feature type="region of interest" description="Disordered" evidence="6">
    <location>
        <begin position="1"/>
        <end position="30"/>
    </location>
</feature>
<dbReference type="InterPro" id="IPR004869">
    <property type="entry name" value="MMPL_dom"/>
</dbReference>
<keyword evidence="10" id="KW-1185">Reference proteome</keyword>
<evidence type="ECO:0000256" key="7">
    <source>
        <dbReference type="SAM" id="Phobius"/>
    </source>
</evidence>
<keyword evidence="4 7" id="KW-1133">Transmembrane helix</keyword>
<evidence type="ECO:0000256" key="5">
    <source>
        <dbReference type="ARBA" id="ARBA00023136"/>
    </source>
</evidence>
<evidence type="ECO:0000256" key="3">
    <source>
        <dbReference type="ARBA" id="ARBA00022692"/>
    </source>
</evidence>
<protein>
    <recommendedName>
        <fullName evidence="8">Membrane transport protein MMPL domain-containing protein</fullName>
    </recommendedName>
</protein>